<name>A0ABU9APY4_9BACT</name>
<sequence>MKLTQITKRAKGMTLLELTVVILVLLSLISILFVGARAWKKGSDRAANVMIVRNVQQAVRSYQNMNNVSEGSTVGTTTAGPLFGTGFFLENPPTHPVSGLTYSYSGTVPGIGTLFTSSTGTPTNGGTAADYAPTGYQDW</sequence>
<evidence type="ECO:0000313" key="1">
    <source>
        <dbReference type="EMBL" id="MEK7949054.1"/>
    </source>
</evidence>
<keyword evidence="2" id="KW-1185">Reference proteome</keyword>
<evidence type="ECO:0000313" key="2">
    <source>
        <dbReference type="Proteomes" id="UP001371305"/>
    </source>
</evidence>
<dbReference type="InterPro" id="IPR012902">
    <property type="entry name" value="N_methyl_site"/>
</dbReference>
<dbReference type="PROSITE" id="PS00409">
    <property type="entry name" value="PROKAR_NTER_METHYL"/>
    <property type="match status" value="1"/>
</dbReference>
<reference evidence="1 2" key="1">
    <citation type="submission" date="2024-04" db="EMBL/GenBank/DDBJ databases">
        <title>Luteolibacter sp. isolated from soil.</title>
        <authorList>
            <person name="An J."/>
        </authorList>
    </citation>
    <scope>NUCLEOTIDE SEQUENCE [LARGE SCALE GENOMIC DNA]</scope>
    <source>
        <strain evidence="1 2">Y139</strain>
    </source>
</reference>
<dbReference type="InterPro" id="IPR045584">
    <property type="entry name" value="Pilin-like"/>
</dbReference>
<gene>
    <name evidence="1" type="ORF">WKV53_01030</name>
</gene>
<protein>
    <recommendedName>
        <fullName evidence="3">Type II secretion system protein</fullName>
    </recommendedName>
</protein>
<accession>A0ABU9APY4</accession>
<organism evidence="1 2">
    <name type="scientific">Luteolibacter soli</name>
    <dbReference type="NCBI Taxonomy" id="3135280"/>
    <lineage>
        <taxon>Bacteria</taxon>
        <taxon>Pseudomonadati</taxon>
        <taxon>Verrucomicrobiota</taxon>
        <taxon>Verrucomicrobiia</taxon>
        <taxon>Verrucomicrobiales</taxon>
        <taxon>Verrucomicrobiaceae</taxon>
        <taxon>Luteolibacter</taxon>
    </lineage>
</organism>
<dbReference type="RefSeq" id="WP_341402437.1">
    <property type="nucleotide sequence ID" value="NZ_JBBUKT010000001.1"/>
</dbReference>
<dbReference type="Proteomes" id="UP001371305">
    <property type="component" value="Unassembled WGS sequence"/>
</dbReference>
<dbReference type="EMBL" id="JBBUKT010000001">
    <property type="protein sequence ID" value="MEK7949054.1"/>
    <property type="molecule type" value="Genomic_DNA"/>
</dbReference>
<comment type="caution">
    <text evidence="1">The sequence shown here is derived from an EMBL/GenBank/DDBJ whole genome shotgun (WGS) entry which is preliminary data.</text>
</comment>
<proteinExistence type="predicted"/>
<evidence type="ECO:0008006" key="3">
    <source>
        <dbReference type="Google" id="ProtNLM"/>
    </source>
</evidence>
<dbReference type="SUPFAM" id="SSF54523">
    <property type="entry name" value="Pili subunits"/>
    <property type="match status" value="1"/>
</dbReference>